<proteinExistence type="predicted"/>
<dbReference type="InterPro" id="IPR001810">
    <property type="entry name" value="F-box_dom"/>
</dbReference>
<dbReference type="STRING" id="1353009.A0A1Y2J0J3"/>
<gene>
    <name evidence="2" type="ORF">PYCCODRAFT_1382897</name>
</gene>
<dbReference type="InterPro" id="IPR036047">
    <property type="entry name" value="F-box-like_dom_sf"/>
</dbReference>
<name>A0A1Y2J0J3_TRAC3</name>
<evidence type="ECO:0000313" key="3">
    <source>
        <dbReference type="Proteomes" id="UP000193067"/>
    </source>
</evidence>
<sequence>MRPRAHISALPDDVILLIISYVEVKDIISLRKTSKRFFDMSKLRWVWYDAMKRHIIQKGLPIPAATVADLKALDAEHLEARTVHATKFHNNWNSPRPVSKKAVEFSAVMYTEEGHGQSVVTHVSFLPGRNGKYLVTVIGRVLTCWEVPLGESEAYPVAEWIAATKIEQVVMNDDPHGDTVLAYVSAHPVTPGVVECRALSFDKFHGTFTCRMELRAHRQVSTPLHVLHSDYLVFGDPMHVCYLSAPTMVKPMGRTSLAEIPENAILAVKPVNRYLLVVRQRTFEVIPAPVWKGVRAPYSTLITGTGIMEMDIPASSAVVVVRQVFDRLEDELPDWPAEPVTVLSRYSDDGFETMHQYDLYQNPKAKAQEDVKDGAHPGFDRLPCIFPSQYTRVMSVPPSCCDLRVGPTGKGLWTETRNMVVRHAKNPARCLVGFEVRSADPEGMPKEKGKVAGPQAPYVQRCQDVLYARRCNIHEILWKKYIITATALEDTVGRIAVGDVTGKVEVLDLA</sequence>
<dbReference type="PROSITE" id="PS50181">
    <property type="entry name" value="FBOX"/>
    <property type="match status" value="1"/>
</dbReference>
<dbReference type="SUPFAM" id="SSF81383">
    <property type="entry name" value="F-box domain"/>
    <property type="match status" value="1"/>
</dbReference>
<dbReference type="EMBL" id="KZ084089">
    <property type="protein sequence ID" value="OSD06918.1"/>
    <property type="molecule type" value="Genomic_DNA"/>
</dbReference>
<keyword evidence="3" id="KW-1185">Reference proteome</keyword>
<organism evidence="2 3">
    <name type="scientific">Trametes coccinea (strain BRFM310)</name>
    <name type="common">Pycnoporus coccineus</name>
    <dbReference type="NCBI Taxonomy" id="1353009"/>
    <lineage>
        <taxon>Eukaryota</taxon>
        <taxon>Fungi</taxon>
        <taxon>Dikarya</taxon>
        <taxon>Basidiomycota</taxon>
        <taxon>Agaricomycotina</taxon>
        <taxon>Agaricomycetes</taxon>
        <taxon>Polyporales</taxon>
        <taxon>Polyporaceae</taxon>
        <taxon>Trametes</taxon>
    </lineage>
</organism>
<evidence type="ECO:0000259" key="1">
    <source>
        <dbReference type="PROSITE" id="PS50181"/>
    </source>
</evidence>
<dbReference type="AlphaFoldDB" id="A0A1Y2J0J3"/>
<reference evidence="2 3" key="1">
    <citation type="journal article" date="2015" name="Biotechnol. Biofuels">
        <title>Enhanced degradation of softwood versus hardwood by the white-rot fungus Pycnoporus coccineus.</title>
        <authorList>
            <person name="Couturier M."/>
            <person name="Navarro D."/>
            <person name="Chevret D."/>
            <person name="Henrissat B."/>
            <person name="Piumi F."/>
            <person name="Ruiz-Duenas F.J."/>
            <person name="Martinez A.T."/>
            <person name="Grigoriev I.V."/>
            <person name="Riley R."/>
            <person name="Lipzen A."/>
            <person name="Berrin J.G."/>
            <person name="Master E.R."/>
            <person name="Rosso M.N."/>
        </authorList>
    </citation>
    <scope>NUCLEOTIDE SEQUENCE [LARGE SCALE GENOMIC DNA]</scope>
    <source>
        <strain evidence="2 3">BRFM310</strain>
    </source>
</reference>
<dbReference type="Pfam" id="PF00646">
    <property type="entry name" value="F-box"/>
    <property type="match status" value="1"/>
</dbReference>
<dbReference type="SMART" id="SM00256">
    <property type="entry name" value="FBOX"/>
    <property type="match status" value="1"/>
</dbReference>
<dbReference type="Gene3D" id="1.20.1280.50">
    <property type="match status" value="1"/>
</dbReference>
<feature type="domain" description="F-box" evidence="1">
    <location>
        <begin position="4"/>
        <end position="50"/>
    </location>
</feature>
<accession>A0A1Y2J0J3</accession>
<dbReference type="Proteomes" id="UP000193067">
    <property type="component" value="Unassembled WGS sequence"/>
</dbReference>
<protein>
    <recommendedName>
        <fullName evidence="1">F-box domain-containing protein</fullName>
    </recommendedName>
</protein>
<evidence type="ECO:0000313" key="2">
    <source>
        <dbReference type="EMBL" id="OSD06918.1"/>
    </source>
</evidence>
<dbReference type="OrthoDB" id="2688364at2759"/>